<evidence type="ECO:0000313" key="2">
    <source>
        <dbReference type="Proteomes" id="UP000252558"/>
    </source>
</evidence>
<dbReference type="AlphaFoldDB" id="A0A368NQF0"/>
<dbReference type="OrthoDB" id="9797122at2"/>
<keyword evidence="1" id="KW-0378">Hydrolase</keyword>
<dbReference type="GO" id="GO:0016787">
    <property type="term" value="F:hydrolase activity"/>
    <property type="evidence" value="ECO:0007669"/>
    <property type="project" value="UniProtKB-KW"/>
</dbReference>
<evidence type="ECO:0000313" key="1">
    <source>
        <dbReference type="EMBL" id="RCU52797.1"/>
    </source>
</evidence>
<dbReference type="Gene3D" id="2.40.160.20">
    <property type="match status" value="1"/>
</dbReference>
<dbReference type="Proteomes" id="UP000252558">
    <property type="component" value="Unassembled WGS sequence"/>
</dbReference>
<gene>
    <name evidence="1" type="ORF">DU002_02205</name>
</gene>
<reference evidence="1 2" key="1">
    <citation type="submission" date="2018-07" db="EMBL/GenBank/DDBJ databases">
        <title>Corallincola holothuriorum sp. nov., a new facultative anaerobe isolated from sea cucumber Apostichopus japonicus.</title>
        <authorList>
            <person name="Xia H."/>
        </authorList>
    </citation>
    <scope>NUCLEOTIDE SEQUENCE [LARGE SCALE GENOMIC DNA]</scope>
    <source>
        <strain evidence="1 2">C4</strain>
    </source>
</reference>
<protein>
    <submittedName>
        <fullName evidence="1">Acyloxyacyl hydrolase</fullName>
    </submittedName>
</protein>
<dbReference type="RefSeq" id="WP_114336705.1">
    <property type="nucleotide sequence ID" value="NZ_QPID01000001.1"/>
</dbReference>
<dbReference type="InterPro" id="IPR018550">
    <property type="entry name" value="Lipid-A_deacylase-rel"/>
</dbReference>
<dbReference type="EMBL" id="QPID01000001">
    <property type="protein sequence ID" value="RCU52797.1"/>
    <property type="molecule type" value="Genomic_DNA"/>
</dbReference>
<proteinExistence type="predicted"/>
<organism evidence="1 2">
    <name type="scientific">Corallincola holothuriorum</name>
    <dbReference type="NCBI Taxonomy" id="2282215"/>
    <lineage>
        <taxon>Bacteria</taxon>
        <taxon>Pseudomonadati</taxon>
        <taxon>Pseudomonadota</taxon>
        <taxon>Gammaproteobacteria</taxon>
        <taxon>Alteromonadales</taxon>
        <taxon>Psychromonadaceae</taxon>
        <taxon>Corallincola</taxon>
    </lineage>
</organism>
<dbReference type="Pfam" id="PF09411">
    <property type="entry name" value="PagL"/>
    <property type="match status" value="1"/>
</dbReference>
<accession>A0A368NQF0</accession>
<name>A0A368NQF0_9GAMM</name>
<keyword evidence="2" id="KW-1185">Reference proteome</keyword>
<sequence length="180" mass="20227">MKIAIYPLLLISMFLFSVSFCEAKTQLLLNAGGGPQPGGSQTNYTVGADLIFWQYERSSRQTLFLGTGITYLGTDEDVNEEIYAISFFPQLNLYTDKWGENQPYFFVRALGPTYLSSRKLGEREQGKRFAFQAQVGAGVYFGADESWLVSVSYKHFSNANLFSPNDGLDVPILLSLGRRW</sequence>
<comment type="caution">
    <text evidence="1">The sequence shown here is derived from an EMBL/GenBank/DDBJ whole genome shotgun (WGS) entry which is preliminary data.</text>
</comment>